<dbReference type="AlphaFoldDB" id="A0AAV3X702"/>
<protein>
    <recommendedName>
        <fullName evidence="4">DUF502 domain-containing protein</fullName>
    </recommendedName>
</protein>
<keyword evidence="1" id="KW-0472">Membrane</keyword>
<dbReference type="Proteomes" id="UP001050975">
    <property type="component" value="Unassembled WGS sequence"/>
</dbReference>
<sequence>MSQATPPPPPADEPNILGKIIGLLGLLAVFLYFTGWVYRWAYFSFFQLEIATLDLPVESFFIASFQALVGNIWAIFRTAIAFILTAILIHLTLWLIPKLANAIARQLDRMRSRIVTLTNRRQRFWIARQIESLAQFRSMDLSTVNFLRSLIQETVVVPWTLIALFYLAQWQADADALIDAVNSTSSLPVVTLINSDAENKTALGRKLDNPLTNPSPANFRIIGDKNRYESLLGKEINDPKNTRVWRLLIARNNYVYIFPALPEKTGNLRPPVVAIHESDGGEPLLILSPQASPKRSR</sequence>
<evidence type="ECO:0008006" key="4">
    <source>
        <dbReference type="Google" id="ProtNLM"/>
    </source>
</evidence>
<accession>A0AAV3X702</accession>
<feature type="transmembrane region" description="Helical" evidence="1">
    <location>
        <begin position="20"/>
        <end position="38"/>
    </location>
</feature>
<organism evidence="2 3">
    <name type="scientific">Microseira wollei NIES-4236</name>
    <dbReference type="NCBI Taxonomy" id="2530354"/>
    <lineage>
        <taxon>Bacteria</taxon>
        <taxon>Bacillati</taxon>
        <taxon>Cyanobacteriota</taxon>
        <taxon>Cyanophyceae</taxon>
        <taxon>Oscillatoriophycideae</taxon>
        <taxon>Aerosakkonematales</taxon>
        <taxon>Aerosakkonemataceae</taxon>
        <taxon>Microseira</taxon>
    </lineage>
</organism>
<dbReference type="EMBL" id="BLAY01000007">
    <property type="protein sequence ID" value="GET35992.1"/>
    <property type="molecule type" value="Genomic_DNA"/>
</dbReference>
<reference evidence="2" key="1">
    <citation type="submission" date="2019-10" db="EMBL/GenBank/DDBJ databases">
        <title>Draft genome sequece of Microseira wollei NIES-4236.</title>
        <authorList>
            <person name="Yamaguchi H."/>
            <person name="Suzuki S."/>
            <person name="Kawachi M."/>
        </authorList>
    </citation>
    <scope>NUCLEOTIDE SEQUENCE</scope>
    <source>
        <strain evidence="2">NIES-4236</strain>
    </source>
</reference>
<name>A0AAV3X702_9CYAN</name>
<evidence type="ECO:0000313" key="3">
    <source>
        <dbReference type="Proteomes" id="UP001050975"/>
    </source>
</evidence>
<keyword evidence="1" id="KW-0812">Transmembrane</keyword>
<comment type="caution">
    <text evidence="2">The sequence shown here is derived from an EMBL/GenBank/DDBJ whole genome shotgun (WGS) entry which is preliminary data.</text>
</comment>
<evidence type="ECO:0000313" key="2">
    <source>
        <dbReference type="EMBL" id="GET35992.1"/>
    </source>
</evidence>
<evidence type="ECO:0000256" key="1">
    <source>
        <dbReference type="SAM" id="Phobius"/>
    </source>
</evidence>
<feature type="transmembrane region" description="Helical" evidence="1">
    <location>
        <begin position="75"/>
        <end position="96"/>
    </location>
</feature>
<dbReference type="RefSeq" id="WP_226574987.1">
    <property type="nucleotide sequence ID" value="NZ_BLAY01000007.1"/>
</dbReference>
<proteinExistence type="predicted"/>
<keyword evidence="1" id="KW-1133">Transmembrane helix</keyword>
<gene>
    <name evidence="2" type="ORF">MiSe_07400</name>
</gene>
<keyword evidence="3" id="KW-1185">Reference proteome</keyword>